<dbReference type="RefSeq" id="WP_198443106.1">
    <property type="nucleotide sequence ID" value="NZ_CBCSHE010000016.1"/>
</dbReference>
<dbReference type="AlphaFoldDB" id="A0A7T3REC1"/>
<keyword evidence="10" id="KW-1185">Reference proteome</keyword>
<feature type="domain" description="Amidase" evidence="8">
    <location>
        <begin position="56"/>
        <end position="482"/>
    </location>
</feature>
<dbReference type="InterPro" id="IPR036928">
    <property type="entry name" value="AS_sf"/>
</dbReference>
<comment type="function">
    <text evidence="7">Allows the formation of correctly charged Gln-tRNA(Gln) through the transamidation of misacylated Glu-tRNA(Gln) in organisms which lack glutaminyl-tRNA synthetase. The reaction takes place in the presence of glutamine and ATP through an activated gamma-phospho-Glu-tRNA(Gln).</text>
</comment>
<keyword evidence="3 7" id="KW-0436">Ligase</keyword>
<evidence type="ECO:0000313" key="10">
    <source>
        <dbReference type="Proteomes" id="UP000595224"/>
    </source>
</evidence>
<feature type="active site" description="Acyl-ester intermediate" evidence="7">
    <location>
        <position position="187"/>
    </location>
</feature>
<evidence type="ECO:0000256" key="2">
    <source>
        <dbReference type="ARBA" id="ARBA00014428"/>
    </source>
</evidence>
<feature type="active site" description="Charge relay system" evidence="7">
    <location>
        <position position="88"/>
    </location>
</feature>
<dbReference type="Gene3D" id="3.90.1300.10">
    <property type="entry name" value="Amidase signature (AS) domain"/>
    <property type="match status" value="1"/>
</dbReference>
<gene>
    <name evidence="7 9" type="primary">gatA</name>
    <name evidence="9" type="ORF">IWA51_02880</name>
</gene>
<sequence>MQTIKETIAALKAGTTTSAALVKKSMDVFEADKKSALPLNAFLEIYDDALSLAAKADEEIGAARAKGDEALNELFSKKPLLGLPFANKDNISVRGKALTCSSKILKGYVAPYSATVINRLTEAGAIPLGRCNQDEFAMGSSTEYSVYGPTRNPINRDYVSGGSSGGSTAAVAANQALFGLGTETGGSVRLPASYCGIYGLKPTYGVLSRWGVVAYGSSLDQVGILGHTPQDIALPLSVMSGVDMYDDTSADLPEAHSLADLKPYADFAKLKIAVPKQFLETKGMDADVSKVFEDTRKWFESKGAKIETVDLPILEASIASYYVIALSEAASNLSRFDGIRYGNRVDNEKGYDELYIDTRSEGFGPEVKRRIIIGNYVLSEQFSGDTYKKGMSVRARIQREIAALFESYDIILCPTCPTPAFKLGQKVDDPLSMYLSDLFTTFVNLSRIPSISVPAGKTSEANGSMPVGIQFAGPMFSDAKILSIAQVWEDEHPGSGKPVSEVE</sequence>
<dbReference type="InterPro" id="IPR000120">
    <property type="entry name" value="Amidase"/>
</dbReference>
<dbReference type="HAMAP" id="MF_00120">
    <property type="entry name" value="GatA"/>
    <property type="match status" value="1"/>
</dbReference>
<evidence type="ECO:0000259" key="8">
    <source>
        <dbReference type="Pfam" id="PF01425"/>
    </source>
</evidence>
<dbReference type="EMBL" id="CP064936">
    <property type="protein sequence ID" value="QQA01576.1"/>
    <property type="molecule type" value="Genomic_DNA"/>
</dbReference>
<evidence type="ECO:0000256" key="7">
    <source>
        <dbReference type="HAMAP-Rule" id="MF_00120"/>
    </source>
</evidence>
<dbReference type="Pfam" id="PF01425">
    <property type="entry name" value="Amidase"/>
    <property type="match status" value="1"/>
</dbReference>
<comment type="catalytic activity">
    <reaction evidence="7">
        <text>L-glutamyl-tRNA(Gln) + L-glutamine + ATP + H2O = L-glutaminyl-tRNA(Gln) + L-glutamate + ADP + phosphate + H(+)</text>
        <dbReference type="Rhea" id="RHEA:17521"/>
        <dbReference type="Rhea" id="RHEA-COMP:9681"/>
        <dbReference type="Rhea" id="RHEA-COMP:9684"/>
        <dbReference type="ChEBI" id="CHEBI:15377"/>
        <dbReference type="ChEBI" id="CHEBI:15378"/>
        <dbReference type="ChEBI" id="CHEBI:29985"/>
        <dbReference type="ChEBI" id="CHEBI:30616"/>
        <dbReference type="ChEBI" id="CHEBI:43474"/>
        <dbReference type="ChEBI" id="CHEBI:58359"/>
        <dbReference type="ChEBI" id="CHEBI:78520"/>
        <dbReference type="ChEBI" id="CHEBI:78521"/>
        <dbReference type="ChEBI" id="CHEBI:456216"/>
        <dbReference type="EC" id="6.3.5.7"/>
    </reaction>
</comment>
<evidence type="ECO:0000256" key="5">
    <source>
        <dbReference type="ARBA" id="ARBA00022840"/>
    </source>
</evidence>
<dbReference type="SUPFAM" id="SSF75304">
    <property type="entry name" value="Amidase signature (AS) enzymes"/>
    <property type="match status" value="1"/>
</dbReference>
<dbReference type="GO" id="GO:0005524">
    <property type="term" value="F:ATP binding"/>
    <property type="evidence" value="ECO:0007669"/>
    <property type="project" value="UniProtKB-KW"/>
</dbReference>
<feature type="active site" description="Charge relay system" evidence="7">
    <location>
        <position position="163"/>
    </location>
</feature>
<dbReference type="GO" id="GO:0030956">
    <property type="term" value="C:glutamyl-tRNA(Gln) amidotransferase complex"/>
    <property type="evidence" value="ECO:0007669"/>
    <property type="project" value="InterPro"/>
</dbReference>
<evidence type="ECO:0000313" key="9">
    <source>
        <dbReference type="EMBL" id="QQA01576.1"/>
    </source>
</evidence>
<dbReference type="NCBIfam" id="TIGR00132">
    <property type="entry name" value="gatA"/>
    <property type="match status" value="1"/>
</dbReference>
<proteinExistence type="inferred from homology"/>
<keyword evidence="4 7" id="KW-0547">Nucleotide-binding</keyword>
<dbReference type="GO" id="GO:0050567">
    <property type="term" value="F:glutaminyl-tRNA synthase (glutamine-hydrolyzing) activity"/>
    <property type="evidence" value="ECO:0007669"/>
    <property type="project" value="UniProtKB-UniRule"/>
</dbReference>
<comment type="similarity">
    <text evidence="7">Belongs to the amidase family. GatA subfamily.</text>
</comment>
<dbReference type="InterPro" id="IPR023631">
    <property type="entry name" value="Amidase_dom"/>
</dbReference>
<keyword evidence="9" id="KW-0808">Transferase</keyword>
<comment type="subunit">
    <text evidence="1 7">Heterotrimer of A, B and C subunits.</text>
</comment>
<accession>A0A7T3REC1</accession>
<dbReference type="PANTHER" id="PTHR11895:SF151">
    <property type="entry name" value="GLUTAMYL-TRNA(GLN) AMIDOTRANSFERASE SUBUNIT A"/>
    <property type="match status" value="1"/>
</dbReference>
<evidence type="ECO:0000256" key="6">
    <source>
        <dbReference type="ARBA" id="ARBA00022917"/>
    </source>
</evidence>
<dbReference type="PANTHER" id="PTHR11895">
    <property type="entry name" value="TRANSAMIDASE"/>
    <property type="match status" value="1"/>
</dbReference>
<name>A0A7T3REC1_9SPIR</name>
<reference evidence="9 10" key="1">
    <citation type="submission" date="2020-11" db="EMBL/GenBank/DDBJ databases">
        <title>Treponema Peruensis nv. sp., first commensal Treponema isolated from human feces.</title>
        <authorList>
            <person name="Belkhou C."/>
            <person name="Raes J."/>
        </authorList>
    </citation>
    <scope>NUCLEOTIDE SEQUENCE [LARGE SCALE GENOMIC DNA]</scope>
    <source>
        <strain evidence="9 10">RCC2812</strain>
    </source>
</reference>
<protein>
    <recommendedName>
        <fullName evidence="2 7">Glutamyl-tRNA(Gln) amidotransferase subunit A</fullName>
        <shortName evidence="7">Glu-ADT subunit A</shortName>
        <ecNumber evidence="7">6.3.5.7</ecNumber>
    </recommendedName>
</protein>
<dbReference type="GO" id="GO:0006412">
    <property type="term" value="P:translation"/>
    <property type="evidence" value="ECO:0007669"/>
    <property type="project" value="UniProtKB-UniRule"/>
</dbReference>
<dbReference type="EC" id="6.3.5.7" evidence="7"/>
<evidence type="ECO:0000256" key="4">
    <source>
        <dbReference type="ARBA" id="ARBA00022741"/>
    </source>
</evidence>
<evidence type="ECO:0000256" key="3">
    <source>
        <dbReference type="ARBA" id="ARBA00022598"/>
    </source>
</evidence>
<dbReference type="GO" id="GO:0016740">
    <property type="term" value="F:transferase activity"/>
    <property type="evidence" value="ECO:0007669"/>
    <property type="project" value="UniProtKB-KW"/>
</dbReference>
<keyword evidence="5 7" id="KW-0067">ATP-binding</keyword>
<dbReference type="Proteomes" id="UP000595224">
    <property type="component" value="Chromosome"/>
</dbReference>
<keyword evidence="6 7" id="KW-0648">Protein biosynthesis</keyword>
<organism evidence="9 10">
    <name type="scientific">Treponema peruense</name>
    <dbReference type="NCBI Taxonomy" id="2787628"/>
    <lineage>
        <taxon>Bacteria</taxon>
        <taxon>Pseudomonadati</taxon>
        <taxon>Spirochaetota</taxon>
        <taxon>Spirochaetia</taxon>
        <taxon>Spirochaetales</taxon>
        <taxon>Treponemataceae</taxon>
        <taxon>Treponema</taxon>
    </lineage>
</organism>
<dbReference type="InterPro" id="IPR004412">
    <property type="entry name" value="GatA"/>
</dbReference>
<dbReference type="KEGG" id="tper:IWA51_02880"/>
<evidence type="ECO:0000256" key="1">
    <source>
        <dbReference type="ARBA" id="ARBA00011123"/>
    </source>
</evidence>